<feature type="transmembrane region" description="Helical" evidence="1">
    <location>
        <begin position="12"/>
        <end position="35"/>
    </location>
</feature>
<organism evidence="2 3">
    <name type="scientific">Marinomonas ushuaiensis DSM 15871</name>
    <dbReference type="NCBI Taxonomy" id="1122207"/>
    <lineage>
        <taxon>Bacteria</taxon>
        <taxon>Pseudomonadati</taxon>
        <taxon>Pseudomonadota</taxon>
        <taxon>Gammaproteobacteria</taxon>
        <taxon>Oceanospirillales</taxon>
        <taxon>Oceanospirillaceae</taxon>
        <taxon>Marinomonas</taxon>
    </lineage>
</organism>
<dbReference type="EMBL" id="JAMB01000007">
    <property type="protein sequence ID" value="ETX10599.1"/>
    <property type="molecule type" value="Genomic_DNA"/>
</dbReference>
<dbReference type="OrthoDB" id="6106470at2"/>
<dbReference type="RefSeq" id="WP_036161539.1">
    <property type="nucleotide sequence ID" value="NZ_JAMB01000007.1"/>
</dbReference>
<evidence type="ECO:0000313" key="3">
    <source>
        <dbReference type="Proteomes" id="UP000054058"/>
    </source>
</evidence>
<keyword evidence="1" id="KW-0472">Membrane</keyword>
<dbReference type="PATRIC" id="fig|1122207.3.peg.1847"/>
<accession>X7E3F4</accession>
<feature type="transmembrane region" description="Helical" evidence="1">
    <location>
        <begin position="41"/>
        <end position="60"/>
    </location>
</feature>
<keyword evidence="1" id="KW-0812">Transmembrane</keyword>
<proteinExistence type="predicted"/>
<protein>
    <submittedName>
        <fullName evidence="2">Uncharacterized protein</fullName>
    </submittedName>
</protein>
<name>X7E3F4_9GAMM</name>
<reference evidence="2 3" key="1">
    <citation type="submission" date="2014-01" db="EMBL/GenBank/DDBJ databases">
        <title>Marinomonas ushuaiensis DSM 15871 Genome Sequencing.</title>
        <authorList>
            <person name="Lai Q."/>
            <person name="Shao Z.S."/>
        </authorList>
    </citation>
    <scope>NUCLEOTIDE SEQUENCE [LARGE SCALE GENOMIC DNA]</scope>
    <source>
        <strain evidence="2 3">DSM 15871</strain>
    </source>
</reference>
<keyword evidence="3" id="KW-1185">Reference proteome</keyword>
<dbReference type="AlphaFoldDB" id="X7E3F4"/>
<comment type="caution">
    <text evidence="2">The sequence shown here is derived from an EMBL/GenBank/DDBJ whole genome shotgun (WGS) entry which is preliminary data.</text>
</comment>
<keyword evidence="1" id="KW-1133">Transmembrane helix</keyword>
<sequence>MYSQQTVELKGSWIGALLWLVVTVLSAGLLQLYWMPVIWRVSILSMMGFTVAFLFFRVIYQEVKQQIGIENSDVFLFKKECLIPLEFVRANGIQLIAKMHRENKILDVVWPAYKVIYRDSVSRDDYQRLRSFAAQQILLRRSEEAKKRYS</sequence>
<evidence type="ECO:0000313" key="2">
    <source>
        <dbReference type="EMBL" id="ETX10599.1"/>
    </source>
</evidence>
<dbReference type="Proteomes" id="UP000054058">
    <property type="component" value="Unassembled WGS sequence"/>
</dbReference>
<evidence type="ECO:0000256" key="1">
    <source>
        <dbReference type="SAM" id="Phobius"/>
    </source>
</evidence>
<gene>
    <name evidence="2" type="ORF">MUS1_13530</name>
</gene>